<comment type="caution">
    <text evidence="1">The sequence shown here is derived from an EMBL/GenBank/DDBJ whole genome shotgun (WGS) entry which is preliminary data.</text>
</comment>
<protein>
    <recommendedName>
        <fullName evidence="3">Exonuclease domain-containing protein</fullName>
    </recommendedName>
</protein>
<dbReference type="EMBL" id="DWZA01000087">
    <property type="protein sequence ID" value="HJA71819.1"/>
    <property type="molecule type" value="Genomic_DNA"/>
</dbReference>
<proteinExistence type="predicted"/>
<dbReference type="InterPro" id="IPR012337">
    <property type="entry name" value="RNaseH-like_sf"/>
</dbReference>
<organism evidence="1 2">
    <name type="scientific">Candidatus Lachnoclostridium stercoravium</name>
    <dbReference type="NCBI Taxonomy" id="2838633"/>
    <lineage>
        <taxon>Bacteria</taxon>
        <taxon>Bacillati</taxon>
        <taxon>Bacillota</taxon>
        <taxon>Clostridia</taxon>
        <taxon>Lachnospirales</taxon>
        <taxon>Lachnospiraceae</taxon>
    </lineage>
</organism>
<accession>A0A9D2HJY2</accession>
<reference evidence="1" key="1">
    <citation type="journal article" date="2021" name="PeerJ">
        <title>Extensive microbial diversity within the chicken gut microbiome revealed by metagenomics and culture.</title>
        <authorList>
            <person name="Gilroy R."/>
            <person name="Ravi A."/>
            <person name="Getino M."/>
            <person name="Pursley I."/>
            <person name="Horton D.L."/>
            <person name="Alikhan N.F."/>
            <person name="Baker D."/>
            <person name="Gharbi K."/>
            <person name="Hall N."/>
            <person name="Watson M."/>
            <person name="Adriaenssens E.M."/>
            <person name="Foster-Nyarko E."/>
            <person name="Jarju S."/>
            <person name="Secka A."/>
            <person name="Antonio M."/>
            <person name="Oren A."/>
            <person name="Chaudhuri R.R."/>
            <person name="La Ragione R."/>
            <person name="Hildebrand F."/>
            <person name="Pallen M.J."/>
        </authorList>
    </citation>
    <scope>NUCLEOTIDE SEQUENCE</scope>
    <source>
        <strain evidence="1">CHK178-16964</strain>
    </source>
</reference>
<gene>
    <name evidence="1" type="ORF">IAA07_09645</name>
</gene>
<dbReference type="InterPro" id="IPR036397">
    <property type="entry name" value="RNaseH_sf"/>
</dbReference>
<dbReference type="GO" id="GO:0003676">
    <property type="term" value="F:nucleic acid binding"/>
    <property type="evidence" value="ECO:0007669"/>
    <property type="project" value="InterPro"/>
</dbReference>
<sequence length="384" mass="45219">MSSSSQKGLQYLFLDIEWNQKAGTWDMENREPVQIGAIGTDEDLKVIKTFSRGICLKNAEDLTEETEKLIHMTKEVAAQGKPEKEVMEKMKQTFPSFHYVVVWTMSTYELFQASLERSGISMPKCRVLALQDILQTIAMDPKKPLSFETALTEAGIPYVSNYLHYSKHDAQYLYELFRTMYSRYAALTEKETCIVNPRSRIIHSPDCRYAKSGQEENGARKLLFSGYRPCRICGTEKEWRRFQWEPFYKSAKKEKEPEDLRTLPLTDQNIRRICGIFGLKCKIISNVVLITTSAGEWRLNITEDQVTKVFHENYRIGRSEFFKKSKKWSEGFHRQEIRTDNFYDVARYIYYHDRDRIRGKKNRIDFLFEKIKKEAEPCRTIQEK</sequence>
<evidence type="ECO:0000313" key="2">
    <source>
        <dbReference type="Proteomes" id="UP000823900"/>
    </source>
</evidence>
<name>A0A9D2HJY2_9FIRM</name>
<evidence type="ECO:0000313" key="1">
    <source>
        <dbReference type="EMBL" id="HJA71819.1"/>
    </source>
</evidence>
<evidence type="ECO:0008006" key="3">
    <source>
        <dbReference type="Google" id="ProtNLM"/>
    </source>
</evidence>
<dbReference type="AlphaFoldDB" id="A0A9D2HJY2"/>
<dbReference type="Proteomes" id="UP000823900">
    <property type="component" value="Unassembled WGS sequence"/>
</dbReference>
<dbReference type="Gene3D" id="3.30.420.10">
    <property type="entry name" value="Ribonuclease H-like superfamily/Ribonuclease H"/>
    <property type="match status" value="1"/>
</dbReference>
<reference evidence="1" key="2">
    <citation type="submission" date="2021-04" db="EMBL/GenBank/DDBJ databases">
        <authorList>
            <person name="Gilroy R."/>
        </authorList>
    </citation>
    <scope>NUCLEOTIDE SEQUENCE</scope>
    <source>
        <strain evidence="1">CHK178-16964</strain>
    </source>
</reference>
<dbReference type="SUPFAM" id="SSF53098">
    <property type="entry name" value="Ribonuclease H-like"/>
    <property type="match status" value="1"/>
</dbReference>